<dbReference type="PRINTS" id="PR00081">
    <property type="entry name" value="GDHRDH"/>
</dbReference>
<dbReference type="SUPFAM" id="SSF51735">
    <property type="entry name" value="NAD(P)-binding Rossmann-fold domains"/>
    <property type="match status" value="1"/>
</dbReference>
<keyword evidence="2" id="KW-1185">Reference proteome</keyword>
<comment type="caution">
    <text evidence="1">The sequence shown here is derived from an EMBL/GenBank/DDBJ whole genome shotgun (WGS) entry which is preliminary data.</text>
</comment>
<dbReference type="GO" id="GO:0008202">
    <property type="term" value="P:steroid metabolic process"/>
    <property type="evidence" value="ECO:0007669"/>
    <property type="project" value="TreeGrafter"/>
</dbReference>
<organism evidence="1 2">
    <name type="scientific">Scytonema hofmannii PCC 7110</name>
    <dbReference type="NCBI Taxonomy" id="128403"/>
    <lineage>
        <taxon>Bacteria</taxon>
        <taxon>Bacillati</taxon>
        <taxon>Cyanobacteriota</taxon>
        <taxon>Cyanophyceae</taxon>
        <taxon>Nostocales</taxon>
        <taxon>Scytonemataceae</taxon>
        <taxon>Scytonema</taxon>
    </lineage>
</organism>
<proteinExistence type="predicted"/>
<dbReference type="STRING" id="128403.WA1_43650"/>
<dbReference type="PANTHER" id="PTHR43313:SF1">
    <property type="entry name" value="3BETA-HYDROXYSTEROID DEHYDROGENASE DHS-16"/>
    <property type="match status" value="1"/>
</dbReference>
<dbReference type="Proteomes" id="UP000076925">
    <property type="component" value="Unassembled WGS sequence"/>
</dbReference>
<gene>
    <name evidence="1" type="ORF">WA1_43650</name>
</gene>
<protein>
    <submittedName>
        <fullName evidence="1">Short-chain dehydrogenase</fullName>
    </submittedName>
</protein>
<evidence type="ECO:0000313" key="2">
    <source>
        <dbReference type="Proteomes" id="UP000076925"/>
    </source>
</evidence>
<dbReference type="InterPro" id="IPR036291">
    <property type="entry name" value="NAD(P)-bd_dom_sf"/>
</dbReference>
<dbReference type="GO" id="GO:0016491">
    <property type="term" value="F:oxidoreductase activity"/>
    <property type="evidence" value="ECO:0007669"/>
    <property type="project" value="TreeGrafter"/>
</dbReference>
<dbReference type="PANTHER" id="PTHR43313">
    <property type="entry name" value="SHORT-CHAIN DEHYDROGENASE/REDUCTASE FAMILY 9C"/>
    <property type="match status" value="1"/>
</dbReference>
<sequence length="296" mass="32574">MVQSTKGAVVITGTSTGLGRATALELTKQGYRVFAGVRTEKDAESLKQAASGDLTPIIMDITKAEQIKSAAEFVSLALGDEGLFALINNAVAAVDGPLECVAIDDVRWNFEVNVIGQIAVTQAFLPMLRKAKGRIINISAICGRLALPYRGLLSASKFALEAITDSLRMELRSSGIEVLSILPGGIVTPEQADKVEINYQKTLANMSPEAKAIYGKNYRICMQRAVEANRSKGLPPEKIIDAILEALEARKPKRQYFVTESAWRLKLSAIYKRLLPHQYFYDTFYFDNLRKRLGLD</sequence>
<dbReference type="Pfam" id="PF00106">
    <property type="entry name" value="adh_short"/>
    <property type="match status" value="1"/>
</dbReference>
<reference evidence="1 2" key="1">
    <citation type="journal article" date="2013" name="Genome Biol. Evol.">
        <title>Genomes of Stigonematalean cyanobacteria (subsection V) and the evolution of oxygenic photosynthesis from prokaryotes to plastids.</title>
        <authorList>
            <person name="Dagan T."/>
            <person name="Roettger M."/>
            <person name="Stucken K."/>
            <person name="Landan G."/>
            <person name="Koch R."/>
            <person name="Major P."/>
            <person name="Gould S.B."/>
            <person name="Goremykin V.V."/>
            <person name="Rippka R."/>
            <person name="Tandeau de Marsac N."/>
            <person name="Gugger M."/>
            <person name="Lockhart P.J."/>
            <person name="Allen J.F."/>
            <person name="Brune I."/>
            <person name="Maus I."/>
            <person name="Puhler A."/>
            <person name="Martin W.F."/>
        </authorList>
    </citation>
    <scope>NUCLEOTIDE SEQUENCE [LARGE SCALE GENOMIC DNA]</scope>
    <source>
        <strain evidence="1 2">PCC 7110</strain>
    </source>
</reference>
<dbReference type="OrthoDB" id="9775296at2"/>
<dbReference type="EMBL" id="ANNX02000047">
    <property type="protein sequence ID" value="KYC36584.1"/>
    <property type="molecule type" value="Genomic_DNA"/>
</dbReference>
<dbReference type="AlphaFoldDB" id="A0A139WVX6"/>
<dbReference type="RefSeq" id="WP_017744604.1">
    <property type="nucleotide sequence ID" value="NZ_KQ976354.1"/>
</dbReference>
<dbReference type="InterPro" id="IPR002347">
    <property type="entry name" value="SDR_fam"/>
</dbReference>
<name>A0A139WVX6_9CYAN</name>
<accession>A0A139WVX6</accession>
<dbReference type="Gene3D" id="3.40.50.720">
    <property type="entry name" value="NAD(P)-binding Rossmann-like Domain"/>
    <property type="match status" value="1"/>
</dbReference>
<evidence type="ECO:0000313" key="1">
    <source>
        <dbReference type="EMBL" id="KYC36584.1"/>
    </source>
</evidence>